<dbReference type="STRING" id="1367847.JCM7686_1800"/>
<dbReference type="PANTHER" id="PTHR42849:SF1">
    <property type="entry name" value="N-ACETYLNEURAMINATE LYASE"/>
    <property type="match status" value="1"/>
</dbReference>
<dbReference type="eggNOG" id="COG0329">
    <property type="taxonomic scope" value="Bacteria"/>
</dbReference>
<feature type="binding site" evidence="4">
    <location>
        <position position="205"/>
    </location>
    <ligand>
        <name>pyruvate</name>
        <dbReference type="ChEBI" id="CHEBI:15361"/>
    </ligand>
</feature>
<reference evidence="5 6" key="1">
    <citation type="journal article" date="2014" name="BMC Genomics">
        <title>Architecture and functions of a multipartite genome of the methylotrophic bacterium Paracoccus aminophilus JCM 7686, containing primary and secondary chromids.</title>
        <authorList>
            <person name="Dziewit L."/>
            <person name="Czarnecki J."/>
            <person name="Wibberg D."/>
            <person name="Radlinska M."/>
            <person name="Mrozek P."/>
            <person name="Szymczak M."/>
            <person name="Schluter A."/>
            <person name="Puhler A."/>
            <person name="Bartosik D."/>
        </authorList>
    </citation>
    <scope>NUCLEOTIDE SEQUENCE [LARGE SCALE GENOMIC DNA]</scope>
    <source>
        <strain evidence="5">JCM 7686</strain>
    </source>
</reference>
<sequence length="295" mass="31409">MTTFRPPLTKEDIRGVIPPLVSTFAADGTLDLALFRGELAFMEAAGVTLAVIGGSTGSGDELSADELAALIGEATRSGKIDIIAGIITTTTRDAILRGQKAKEAGARALMLGPPIYTTPSADGLDGFIRDVYEATGLPIIYYNHFFNPPSVMQRIADVPGVICLKEVALEPVAELFQTVGERVAIAAGADCVNIASFLFGAHASISGINTVIPKQYREIYAAHEAGDYRLGRELTEKIAPLAREMIKPENFPARVKYAINLQGREVGAPRKPSGDLAQQDQENIKAALRFAGLIA</sequence>
<dbReference type="EMBL" id="CP006650">
    <property type="protein sequence ID" value="AGT08901.1"/>
    <property type="molecule type" value="Genomic_DNA"/>
</dbReference>
<dbReference type="GO" id="GO:0008840">
    <property type="term" value="F:4-hydroxy-tetrahydrodipicolinate synthase activity"/>
    <property type="evidence" value="ECO:0007669"/>
    <property type="project" value="UniProtKB-EC"/>
</dbReference>
<dbReference type="SUPFAM" id="SSF51569">
    <property type="entry name" value="Aldolase"/>
    <property type="match status" value="1"/>
</dbReference>
<evidence type="ECO:0000256" key="4">
    <source>
        <dbReference type="PIRSR" id="PIRSR001365-2"/>
    </source>
</evidence>
<dbReference type="GO" id="GO:0005829">
    <property type="term" value="C:cytosol"/>
    <property type="evidence" value="ECO:0007669"/>
    <property type="project" value="TreeGrafter"/>
</dbReference>
<dbReference type="Pfam" id="PF00701">
    <property type="entry name" value="DHDPS"/>
    <property type="match status" value="1"/>
</dbReference>
<dbReference type="SMART" id="SM01130">
    <property type="entry name" value="DHDPS"/>
    <property type="match status" value="1"/>
</dbReference>
<gene>
    <name evidence="5" type="ORF">JCM7686_1800</name>
</gene>
<dbReference type="PATRIC" id="fig|1367847.3.peg.1784"/>
<evidence type="ECO:0000256" key="3">
    <source>
        <dbReference type="PIRSR" id="PIRSR001365-1"/>
    </source>
</evidence>
<dbReference type="Proteomes" id="UP000015480">
    <property type="component" value="Chromosome"/>
</dbReference>
<feature type="active site" description="Schiff-base intermediate with substrate" evidence="3">
    <location>
        <position position="165"/>
    </location>
</feature>
<dbReference type="RefSeq" id="WP_020950539.1">
    <property type="nucleotide sequence ID" value="NC_022041.1"/>
</dbReference>
<dbReference type="OrthoDB" id="9778880at2"/>
<dbReference type="KEGG" id="pami:JCM7686_1800"/>
<protein>
    <submittedName>
        <fullName evidence="5">Dihydrodipicolinate synthase</fullName>
        <ecNumber evidence="5">4.3.3.7</ecNumber>
    </submittedName>
</protein>
<evidence type="ECO:0000313" key="6">
    <source>
        <dbReference type="Proteomes" id="UP000015480"/>
    </source>
</evidence>
<evidence type="ECO:0000256" key="2">
    <source>
        <dbReference type="PIRNR" id="PIRNR001365"/>
    </source>
</evidence>
<dbReference type="InterPro" id="IPR013785">
    <property type="entry name" value="Aldolase_TIM"/>
</dbReference>
<accession>S5YUI6</accession>
<comment type="similarity">
    <text evidence="2">Belongs to the DapA family.</text>
</comment>
<dbReference type="Gene3D" id="3.20.20.70">
    <property type="entry name" value="Aldolase class I"/>
    <property type="match status" value="1"/>
</dbReference>
<dbReference type="InterPro" id="IPR002220">
    <property type="entry name" value="DapA-like"/>
</dbReference>
<dbReference type="PRINTS" id="PR00146">
    <property type="entry name" value="DHPICSNTHASE"/>
</dbReference>
<feature type="active site" description="Proton donor/acceptor" evidence="3">
    <location>
        <position position="142"/>
    </location>
</feature>
<feature type="binding site" evidence="4">
    <location>
        <position position="56"/>
    </location>
    <ligand>
        <name>pyruvate</name>
        <dbReference type="ChEBI" id="CHEBI:15361"/>
    </ligand>
</feature>
<evidence type="ECO:0000256" key="1">
    <source>
        <dbReference type="ARBA" id="ARBA00023239"/>
    </source>
</evidence>
<proteinExistence type="inferred from homology"/>
<keyword evidence="6" id="KW-1185">Reference proteome</keyword>
<dbReference type="GO" id="GO:0008747">
    <property type="term" value="F:N-acetylneuraminate lyase activity"/>
    <property type="evidence" value="ECO:0007669"/>
    <property type="project" value="TreeGrafter"/>
</dbReference>
<dbReference type="HOGENOM" id="CLU_049343_5_0_5"/>
<dbReference type="PIRSF" id="PIRSF001365">
    <property type="entry name" value="DHDPS"/>
    <property type="match status" value="1"/>
</dbReference>
<dbReference type="AlphaFoldDB" id="S5YUI6"/>
<name>S5YUI6_PARAH</name>
<dbReference type="CDD" id="cd00408">
    <property type="entry name" value="DHDPS-like"/>
    <property type="match status" value="1"/>
</dbReference>
<organism evidence="5 6">
    <name type="scientific">Paracoccus aminophilus JCM 7686</name>
    <dbReference type="NCBI Taxonomy" id="1367847"/>
    <lineage>
        <taxon>Bacteria</taxon>
        <taxon>Pseudomonadati</taxon>
        <taxon>Pseudomonadota</taxon>
        <taxon>Alphaproteobacteria</taxon>
        <taxon>Rhodobacterales</taxon>
        <taxon>Paracoccaceae</taxon>
        <taxon>Paracoccus</taxon>
    </lineage>
</organism>
<dbReference type="GO" id="GO:0019262">
    <property type="term" value="P:N-acetylneuraminate catabolic process"/>
    <property type="evidence" value="ECO:0007669"/>
    <property type="project" value="TreeGrafter"/>
</dbReference>
<dbReference type="PANTHER" id="PTHR42849">
    <property type="entry name" value="N-ACETYLNEURAMINATE LYASE"/>
    <property type="match status" value="1"/>
</dbReference>
<dbReference type="EC" id="4.3.3.7" evidence="5"/>
<evidence type="ECO:0000313" key="5">
    <source>
        <dbReference type="EMBL" id="AGT08901.1"/>
    </source>
</evidence>
<keyword evidence="1 2" id="KW-0456">Lyase</keyword>